<dbReference type="GO" id="GO:0031419">
    <property type="term" value="F:cobalamin binding"/>
    <property type="evidence" value="ECO:0007669"/>
    <property type="project" value="InterPro"/>
</dbReference>
<dbReference type="InterPro" id="IPR009061">
    <property type="entry name" value="DNA-bd_dom_put_sf"/>
</dbReference>
<dbReference type="Pfam" id="PF02607">
    <property type="entry name" value="B12-binding_2"/>
    <property type="match status" value="1"/>
</dbReference>
<evidence type="ECO:0000256" key="3">
    <source>
        <dbReference type="ARBA" id="ARBA00023125"/>
    </source>
</evidence>
<evidence type="ECO:0000256" key="2">
    <source>
        <dbReference type="ARBA" id="ARBA00023015"/>
    </source>
</evidence>
<dbReference type="Proteomes" id="UP001220610">
    <property type="component" value="Chromosome"/>
</dbReference>
<dbReference type="Gene3D" id="3.40.50.280">
    <property type="entry name" value="Cobalamin-binding domain"/>
    <property type="match status" value="1"/>
</dbReference>
<dbReference type="SUPFAM" id="SSF52242">
    <property type="entry name" value="Cobalamin (vitamin B12)-binding domain"/>
    <property type="match status" value="1"/>
</dbReference>
<dbReference type="InterPro" id="IPR036724">
    <property type="entry name" value="Cobalamin-bd_sf"/>
</dbReference>
<dbReference type="SUPFAM" id="SSF46955">
    <property type="entry name" value="Putative DNA-binding domain"/>
    <property type="match status" value="1"/>
</dbReference>
<accession>A0AAJ5WSI1</accession>
<keyword evidence="1" id="KW-0678">Repressor</keyword>
<dbReference type="Gene3D" id="1.10.1660.10">
    <property type="match status" value="1"/>
</dbReference>
<evidence type="ECO:0000313" key="7">
    <source>
        <dbReference type="Proteomes" id="UP001220610"/>
    </source>
</evidence>
<sequence length="293" mass="33735">MNAFTIKELASLSGIKAHTIRIWEQRYSFLKPRRTDTNIRYYSTDELKAVLNIALLNKYGYKISHIDKMSGEEMRQRVMTLVHVEAQQERRVNELLQYMVELDMHAFEGVLNEAIHTHGIDTAIRQLVFPFLEKIGILWLANQINPAQEHLVSNVIRQKLIAGIESLIPPKSSPAKAVLFLPEGEYHELGLLYAYYMFRRKGVQVLYLGASVPVNDMDFLLDIQKPDFVYTHLTGVTGNFNLDKFLQQAVLRLHQTPLVISGQMARDCDPHEYSNLVVINSMDELQQFISTRC</sequence>
<keyword evidence="3" id="KW-0238">DNA-binding</keyword>
<reference evidence="6" key="1">
    <citation type="submission" date="2023-03" db="EMBL/GenBank/DDBJ databases">
        <title>Andean soil-derived lignocellulolytic bacterial consortium as a source of novel taxa and putative plastic-active enzymes.</title>
        <authorList>
            <person name="Diaz-Garcia L."/>
            <person name="Chuvochina M."/>
            <person name="Feuerriegel G."/>
            <person name="Bunk B."/>
            <person name="Sproer C."/>
            <person name="Streit W.R."/>
            <person name="Rodriguez L.M."/>
            <person name="Overmann J."/>
            <person name="Jimenez D.J."/>
        </authorList>
    </citation>
    <scope>NUCLEOTIDE SEQUENCE</scope>
    <source>
        <strain evidence="6">MAG 7</strain>
    </source>
</reference>
<dbReference type="Pfam" id="PF13411">
    <property type="entry name" value="MerR_1"/>
    <property type="match status" value="1"/>
</dbReference>
<dbReference type="GO" id="GO:0003700">
    <property type="term" value="F:DNA-binding transcription factor activity"/>
    <property type="evidence" value="ECO:0007669"/>
    <property type="project" value="InterPro"/>
</dbReference>
<dbReference type="EMBL" id="CP119311">
    <property type="protein sequence ID" value="WEK36519.1"/>
    <property type="molecule type" value="Genomic_DNA"/>
</dbReference>
<keyword evidence="2" id="KW-0805">Transcription regulation</keyword>
<dbReference type="GO" id="GO:0003677">
    <property type="term" value="F:DNA binding"/>
    <property type="evidence" value="ECO:0007669"/>
    <property type="project" value="UniProtKB-KW"/>
</dbReference>
<dbReference type="PANTHER" id="PTHR30204">
    <property type="entry name" value="REDOX-CYCLING DRUG-SENSING TRANSCRIPTIONAL ACTIVATOR SOXR"/>
    <property type="match status" value="1"/>
</dbReference>
<dbReference type="PANTHER" id="PTHR30204:SF69">
    <property type="entry name" value="MERR-FAMILY TRANSCRIPTIONAL REGULATOR"/>
    <property type="match status" value="1"/>
</dbReference>
<feature type="domain" description="HTH merR-type" evidence="5">
    <location>
        <begin position="3"/>
        <end position="72"/>
    </location>
</feature>
<evidence type="ECO:0000256" key="1">
    <source>
        <dbReference type="ARBA" id="ARBA00022491"/>
    </source>
</evidence>
<dbReference type="CDD" id="cd01104">
    <property type="entry name" value="HTH_MlrA-CarA"/>
    <property type="match status" value="1"/>
</dbReference>
<organism evidence="6 7">
    <name type="scientific">Candidatus Pseudobacter hemicellulosilyticus</name>
    <dbReference type="NCBI Taxonomy" id="3121375"/>
    <lineage>
        <taxon>Bacteria</taxon>
        <taxon>Pseudomonadati</taxon>
        <taxon>Bacteroidota</taxon>
        <taxon>Chitinophagia</taxon>
        <taxon>Chitinophagales</taxon>
        <taxon>Chitinophagaceae</taxon>
        <taxon>Pseudobacter</taxon>
    </lineage>
</organism>
<evidence type="ECO:0000313" key="6">
    <source>
        <dbReference type="EMBL" id="WEK36519.1"/>
    </source>
</evidence>
<dbReference type="InterPro" id="IPR000551">
    <property type="entry name" value="MerR-type_HTH_dom"/>
</dbReference>
<evidence type="ECO:0000259" key="5">
    <source>
        <dbReference type="PROSITE" id="PS50937"/>
    </source>
</evidence>
<dbReference type="InterPro" id="IPR003759">
    <property type="entry name" value="Cbl-bd_cap"/>
</dbReference>
<name>A0AAJ5WSI1_9BACT</name>
<dbReference type="InterPro" id="IPR047057">
    <property type="entry name" value="MerR_fam"/>
</dbReference>
<protein>
    <submittedName>
        <fullName evidence="6">MerR family transcriptional regulator</fullName>
    </submittedName>
</protein>
<dbReference type="GO" id="GO:0046872">
    <property type="term" value="F:metal ion binding"/>
    <property type="evidence" value="ECO:0007669"/>
    <property type="project" value="InterPro"/>
</dbReference>
<proteinExistence type="predicted"/>
<evidence type="ECO:0000256" key="4">
    <source>
        <dbReference type="ARBA" id="ARBA00023163"/>
    </source>
</evidence>
<dbReference type="SMART" id="SM00422">
    <property type="entry name" value="HTH_MERR"/>
    <property type="match status" value="1"/>
</dbReference>
<gene>
    <name evidence="6" type="ORF">P0Y53_03320</name>
</gene>
<dbReference type="Gene3D" id="1.10.1240.10">
    <property type="entry name" value="Methionine synthase domain"/>
    <property type="match status" value="1"/>
</dbReference>
<dbReference type="InterPro" id="IPR036594">
    <property type="entry name" value="Meth_synthase_dom"/>
</dbReference>
<keyword evidence="4" id="KW-0804">Transcription</keyword>
<dbReference type="PROSITE" id="PS50937">
    <property type="entry name" value="HTH_MERR_2"/>
    <property type="match status" value="1"/>
</dbReference>
<dbReference type="AlphaFoldDB" id="A0AAJ5WSI1"/>